<feature type="domain" description="Arrestin C-terminal-like" evidence="2">
    <location>
        <begin position="179"/>
        <end position="427"/>
    </location>
</feature>
<dbReference type="GO" id="GO:0005886">
    <property type="term" value="C:plasma membrane"/>
    <property type="evidence" value="ECO:0007669"/>
    <property type="project" value="TreeGrafter"/>
</dbReference>
<dbReference type="SMART" id="SM01017">
    <property type="entry name" value="Arrestin_C"/>
    <property type="match status" value="1"/>
</dbReference>
<dbReference type="Gene3D" id="2.60.40.640">
    <property type="match status" value="1"/>
</dbReference>
<dbReference type="InterPro" id="IPR011021">
    <property type="entry name" value="Arrestin-like_N"/>
</dbReference>
<evidence type="ECO:0000313" key="3">
    <source>
        <dbReference type="EMBL" id="KAH8107888.1"/>
    </source>
</evidence>
<feature type="region of interest" description="Disordered" evidence="1">
    <location>
        <begin position="564"/>
        <end position="641"/>
    </location>
</feature>
<gene>
    <name evidence="3" type="ORF">BXZ70DRAFT_1069158</name>
</gene>
<organism evidence="3 4">
    <name type="scientific">Cristinia sonorae</name>
    <dbReference type="NCBI Taxonomy" id="1940300"/>
    <lineage>
        <taxon>Eukaryota</taxon>
        <taxon>Fungi</taxon>
        <taxon>Dikarya</taxon>
        <taxon>Basidiomycota</taxon>
        <taxon>Agaricomycotina</taxon>
        <taxon>Agaricomycetes</taxon>
        <taxon>Agaricomycetidae</taxon>
        <taxon>Agaricales</taxon>
        <taxon>Pleurotineae</taxon>
        <taxon>Stephanosporaceae</taxon>
        <taxon>Cristinia</taxon>
    </lineage>
</organism>
<keyword evidence="4" id="KW-1185">Reference proteome</keyword>
<dbReference type="InterPro" id="IPR014756">
    <property type="entry name" value="Ig_E-set"/>
</dbReference>
<feature type="region of interest" description="Disordered" evidence="1">
    <location>
        <begin position="272"/>
        <end position="294"/>
    </location>
</feature>
<proteinExistence type="predicted"/>
<dbReference type="AlphaFoldDB" id="A0A8K0UZK9"/>
<dbReference type="PANTHER" id="PTHR11188">
    <property type="entry name" value="ARRESTIN DOMAIN CONTAINING PROTEIN"/>
    <property type="match status" value="1"/>
</dbReference>
<dbReference type="SUPFAM" id="SSF81296">
    <property type="entry name" value="E set domains"/>
    <property type="match status" value="1"/>
</dbReference>
<dbReference type="Pfam" id="PF00339">
    <property type="entry name" value="Arrestin_N"/>
    <property type="match status" value="1"/>
</dbReference>
<feature type="region of interest" description="Disordered" evidence="1">
    <location>
        <begin position="522"/>
        <end position="548"/>
    </location>
</feature>
<protein>
    <recommendedName>
        <fullName evidence="2">Arrestin C-terminal-like domain-containing protein</fullName>
    </recommendedName>
</protein>
<comment type="caution">
    <text evidence="3">The sequence shown here is derived from an EMBL/GenBank/DDBJ whole genome shotgun (WGS) entry which is preliminary data.</text>
</comment>
<feature type="region of interest" description="Disordered" evidence="1">
    <location>
        <begin position="763"/>
        <end position="803"/>
    </location>
</feature>
<feature type="compositionally biased region" description="Polar residues" evidence="1">
    <location>
        <begin position="533"/>
        <end position="547"/>
    </location>
</feature>
<dbReference type="GO" id="GO:0005829">
    <property type="term" value="C:cytosol"/>
    <property type="evidence" value="ECO:0007669"/>
    <property type="project" value="TreeGrafter"/>
</dbReference>
<feature type="region of interest" description="Disordered" evidence="1">
    <location>
        <begin position="310"/>
        <end position="349"/>
    </location>
</feature>
<dbReference type="Proteomes" id="UP000813824">
    <property type="component" value="Unassembled WGS sequence"/>
</dbReference>
<evidence type="ECO:0000259" key="2">
    <source>
        <dbReference type="SMART" id="SM01017"/>
    </source>
</evidence>
<dbReference type="GO" id="GO:0070086">
    <property type="term" value="P:ubiquitin-dependent endocytosis"/>
    <property type="evidence" value="ECO:0007669"/>
    <property type="project" value="TreeGrafter"/>
</dbReference>
<reference evidence="3" key="1">
    <citation type="journal article" date="2021" name="New Phytol.">
        <title>Evolutionary innovations through gain and loss of genes in the ectomycorrhizal Boletales.</title>
        <authorList>
            <person name="Wu G."/>
            <person name="Miyauchi S."/>
            <person name="Morin E."/>
            <person name="Kuo A."/>
            <person name="Drula E."/>
            <person name="Varga T."/>
            <person name="Kohler A."/>
            <person name="Feng B."/>
            <person name="Cao Y."/>
            <person name="Lipzen A."/>
            <person name="Daum C."/>
            <person name="Hundley H."/>
            <person name="Pangilinan J."/>
            <person name="Johnson J."/>
            <person name="Barry K."/>
            <person name="LaButti K."/>
            <person name="Ng V."/>
            <person name="Ahrendt S."/>
            <person name="Min B."/>
            <person name="Choi I.G."/>
            <person name="Park H."/>
            <person name="Plett J.M."/>
            <person name="Magnuson J."/>
            <person name="Spatafora J.W."/>
            <person name="Nagy L.G."/>
            <person name="Henrissat B."/>
            <person name="Grigoriev I.V."/>
            <person name="Yang Z.L."/>
            <person name="Xu J."/>
            <person name="Martin F.M."/>
        </authorList>
    </citation>
    <scope>NUCLEOTIDE SEQUENCE</scope>
    <source>
        <strain evidence="3">KKN 215</strain>
    </source>
</reference>
<dbReference type="EMBL" id="JAEVFJ010000001">
    <property type="protein sequence ID" value="KAH8107888.1"/>
    <property type="molecule type" value="Genomic_DNA"/>
</dbReference>
<evidence type="ECO:0000256" key="1">
    <source>
        <dbReference type="SAM" id="MobiDB-lite"/>
    </source>
</evidence>
<name>A0A8K0UZK9_9AGAR</name>
<feature type="compositionally biased region" description="Basic and acidic residues" evidence="1">
    <location>
        <begin position="770"/>
        <end position="793"/>
    </location>
</feature>
<dbReference type="GO" id="GO:0030674">
    <property type="term" value="F:protein-macromolecule adaptor activity"/>
    <property type="evidence" value="ECO:0007669"/>
    <property type="project" value="TreeGrafter"/>
</dbReference>
<dbReference type="GO" id="GO:0031625">
    <property type="term" value="F:ubiquitin protein ligase binding"/>
    <property type="evidence" value="ECO:0007669"/>
    <property type="project" value="TreeGrafter"/>
</dbReference>
<accession>A0A8K0UZK9</accession>
<sequence>MSEYASHAQPSIDIIVASDTLSLKGAGQDVNPALLSGNVVLYLNEPTSLKHITLQFRGKAKLPASQAESIPMQSTQLTYLVCNHEWSFLEGVKGHSHTLKAGRHLFPFQLHLGGSLPSSVQTTALGGASISYKLRATAARSGFSFSHRDIHAECPIYLMRSLAAESLEFQQTLEIENTWPEKLMYSIMIPHKAWAAGDRVTAVVKFSPLVKGARVRSVTTTVNEGVKIYGRTIVTESSRVIASVRHDIVDGQAIPHDERLNRYRLPLASASTSSSGLRSAYPSPPTSASSSSQPGTLYFPQYAASQHSSSSDLAPLSASSSVDGSTSSLPVAGPSSPTNGSSSTGAASPGVRIVNGVEIPLEPGEEASQDVVTTLHITIPENATASHALEPLVVSHRIRWSIMIGNRDGHTSELRCSLPFMILDHKLLDEARAATLATRRLVLGPSDIEGGQAVGTHGENADFDAEDDMELPSYPAHVRDRVANVFMPETGVLRVTNPWVAQGVSPVMPWSEASSGLQSPVETLPVVGHTSPRPRSQLPSNPSNGNTELDWVNSELLLSLTQHPETPHAVLESNRSRRSNQQHTRSPPSESDVASPSGPNSLFGSRRGSRTNSRAPSPDRNTNGNGTHTPSETYVHHSNTASRHSHGLFHISMKPFASLTNGFGLGSRTASHSNLQNHLPHGHSNLAHSTGADTAHSRSESGTTASQPNVAPMSTTARPITLEPVSGPMLLHRAFTETPDYEMASRGFLGGGVPPLDVMRGLPSYEDAAAEGRGERSGELERRGSEGRREPRRTQTAPAGITV</sequence>
<dbReference type="InterPro" id="IPR014752">
    <property type="entry name" value="Arrestin-like_C"/>
</dbReference>
<dbReference type="InterPro" id="IPR011022">
    <property type="entry name" value="Arrestin_C-like"/>
</dbReference>
<dbReference type="PANTHER" id="PTHR11188:SF17">
    <property type="entry name" value="FI21816P1"/>
    <property type="match status" value="1"/>
</dbReference>
<feature type="compositionally biased region" description="Polar residues" evidence="1">
    <location>
        <begin position="579"/>
        <end position="603"/>
    </location>
</feature>
<dbReference type="OrthoDB" id="2333384at2759"/>
<dbReference type="InterPro" id="IPR050357">
    <property type="entry name" value="Arrestin_domain-protein"/>
</dbReference>
<evidence type="ECO:0000313" key="4">
    <source>
        <dbReference type="Proteomes" id="UP000813824"/>
    </source>
</evidence>
<feature type="compositionally biased region" description="Polar residues" evidence="1">
    <location>
        <begin position="610"/>
        <end position="641"/>
    </location>
</feature>
<feature type="region of interest" description="Disordered" evidence="1">
    <location>
        <begin position="671"/>
        <end position="715"/>
    </location>
</feature>
<feature type="compositionally biased region" description="Polar residues" evidence="1">
    <location>
        <begin position="700"/>
        <end position="715"/>
    </location>
</feature>